<keyword evidence="2" id="KW-0520">NAD</keyword>
<accession>A0A1F2WLL4</accession>
<evidence type="ECO:0000256" key="2">
    <source>
        <dbReference type="ARBA" id="ARBA00023027"/>
    </source>
</evidence>
<dbReference type="InterPro" id="IPR008927">
    <property type="entry name" value="6-PGluconate_DH-like_C_sf"/>
</dbReference>
<comment type="caution">
    <text evidence="6">The sequence shown here is derived from an EMBL/GenBank/DDBJ whole genome shotgun (WGS) entry which is preliminary data.</text>
</comment>
<evidence type="ECO:0000313" key="6">
    <source>
        <dbReference type="EMBL" id="OFW57714.1"/>
    </source>
</evidence>
<dbReference type="InterPro" id="IPR001732">
    <property type="entry name" value="UDP-Glc/GDP-Man_DH_N"/>
</dbReference>
<dbReference type="SUPFAM" id="SSF51735">
    <property type="entry name" value="NAD(P)-binding Rossmann-fold domains"/>
    <property type="match status" value="1"/>
</dbReference>
<evidence type="ECO:0000256" key="4">
    <source>
        <dbReference type="SAM" id="Phobius"/>
    </source>
</evidence>
<keyword evidence="4" id="KW-0812">Transmembrane</keyword>
<dbReference type="PANTHER" id="PTHR43491:SF1">
    <property type="entry name" value="UDP-N-ACETYL-D-MANNOSAMINE DEHYDROGENASE"/>
    <property type="match status" value="1"/>
</dbReference>
<dbReference type="PIRSF" id="PIRSF500136">
    <property type="entry name" value="UDP_ManNAc_DH"/>
    <property type="match status" value="1"/>
</dbReference>
<evidence type="ECO:0000256" key="1">
    <source>
        <dbReference type="ARBA" id="ARBA00023002"/>
    </source>
</evidence>
<dbReference type="Pfam" id="PF03720">
    <property type="entry name" value="UDPG_MGDP_dh_C"/>
    <property type="match status" value="1"/>
</dbReference>
<dbReference type="GO" id="GO:0016628">
    <property type="term" value="F:oxidoreductase activity, acting on the CH-CH group of donors, NAD or NADP as acceptor"/>
    <property type="evidence" value="ECO:0007669"/>
    <property type="project" value="InterPro"/>
</dbReference>
<dbReference type="NCBIfam" id="TIGR03026">
    <property type="entry name" value="NDP-sugDHase"/>
    <property type="match status" value="1"/>
</dbReference>
<organism evidence="6 7">
    <name type="scientific">Candidatus Solincola sediminis</name>
    <dbReference type="NCBI Taxonomy" id="1797199"/>
    <lineage>
        <taxon>Bacteria</taxon>
        <taxon>Bacillati</taxon>
        <taxon>Actinomycetota</taxon>
        <taxon>Candidatus Geothermincolia</taxon>
        <taxon>Candidatus Geothermincolales</taxon>
        <taxon>Candidatus Geothermincolaceae</taxon>
        <taxon>Candidatus Solincola</taxon>
    </lineage>
</organism>
<keyword evidence="4" id="KW-0472">Membrane</keyword>
<sequence length="426" mass="47209">MGLNEDIISKRPRVGVIGLGYVGLPLALAVASAGFEVIGLEKERDKRMRLMQGEALYEGLDAELLQRLIAQEKFRVSGDPSDLNDCKVICTCVPTPLSKNRDPDLSYVEESACQIEAAIRQGEKPKLVIVESTSYPGTTRDVVEPILSGRGLKSCFDFHLAYSPERVDPGNKKWDISNTPKLIGGVNECCGDLAEAFYRTFVNETVRVSSPEVAETAKVLENIFRGVNIALVNELWMLCDRMGIDIWEVVKAASTKPFGFMTFWPGPGLGGHCIPVDPFYLAWKAREYDFQTEFIELAGKVNLNMPYFVTELVGREMNLWGKHLKGSRVLIIGVAYKPDVGDSRETPAAKLIEQLREMEAEVIYHDPYIPAFETMQSVELDEEMLAGCDCIVIMTAHSGIDYELLAGSGVPIVDTRNAIRSSRSEA</sequence>
<dbReference type="PIRSF" id="PIRSF000124">
    <property type="entry name" value="UDPglc_GDPman_dh"/>
    <property type="match status" value="1"/>
</dbReference>
<dbReference type="SMART" id="SM00984">
    <property type="entry name" value="UDPG_MGDP_dh_C"/>
    <property type="match status" value="1"/>
</dbReference>
<reference evidence="6 7" key="1">
    <citation type="journal article" date="2016" name="Nat. Commun.">
        <title>Thousands of microbial genomes shed light on interconnected biogeochemical processes in an aquifer system.</title>
        <authorList>
            <person name="Anantharaman K."/>
            <person name="Brown C.T."/>
            <person name="Hug L.A."/>
            <person name="Sharon I."/>
            <person name="Castelle C.J."/>
            <person name="Probst A.J."/>
            <person name="Thomas B.C."/>
            <person name="Singh A."/>
            <person name="Wilkins M.J."/>
            <person name="Karaoz U."/>
            <person name="Brodie E.L."/>
            <person name="Williams K.H."/>
            <person name="Hubbard S.S."/>
            <person name="Banfield J.F."/>
        </authorList>
    </citation>
    <scope>NUCLEOTIDE SEQUENCE [LARGE SCALE GENOMIC DNA]</scope>
</reference>
<dbReference type="GO" id="GO:0016616">
    <property type="term" value="F:oxidoreductase activity, acting on the CH-OH group of donors, NAD or NADP as acceptor"/>
    <property type="evidence" value="ECO:0007669"/>
    <property type="project" value="InterPro"/>
</dbReference>
<keyword evidence="1" id="KW-0560">Oxidoreductase</keyword>
<dbReference type="SUPFAM" id="SSF52413">
    <property type="entry name" value="UDP-glucose/GDP-mannose dehydrogenase C-terminal domain"/>
    <property type="match status" value="1"/>
</dbReference>
<dbReference type="Gene3D" id="3.40.50.720">
    <property type="entry name" value="NAD(P)-binding Rossmann-like Domain"/>
    <property type="match status" value="2"/>
</dbReference>
<dbReference type="Pfam" id="PF00984">
    <property type="entry name" value="UDPG_MGDP_dh"/>
    <property type="match status" value="1"/>
</dbReference>
<dbReference type="GO" id="GO:0051287">
    <property type="term" value="F:NAD binding"/>
    <property type="evidence" value="ECO:0007669"/>
    <property type="project" value="InterPro"/>
</dbReference>
<evidence type="ECO:0000256" key="3">
    <source>
        <dbReference type="PIRNR" id="PIRNR000124"/>
    </source>
</evidence>
<dbReference type="InterPro" id="IPR036220">
    <property type="entry name" value="UDP-Glc/GDP-Man_DH_C_sf"/>
</dbReference>
<feature type="transmembrane region" description="Helical" evidence="4">
    <location>
        <begin position="20"/>
        <end position="40"/>
    </location>
</feature>
<proteinExistence type="inferred from homology"/>
<feature type="domain" description="UDP-glucose/GDP-mannose dehydrogenase C-terminal" evidence="5">
    <location>
        <begin position="330"/>
        <end position="421"/>
    </location>
</feature>
<evidence type="ECO:0000259" key="5">
    <source>
        <dbReference type="SMART" id="SM00984"/>
    </source>
</evidence>
<dbReference type="Proteomes" id="UP000177876">
    <property type="component" value="Unassembled WGS sequence"/>
</dbReference>
<dbReference type="EMBL" id="MELK01000030">
    <property type="protein sequence ID" value="OFW57714.1"/>
    <property type="molecule type" value="Genomic_DNA"/>
</dbReference>
<dbReference type="PANTHER" id="PTHR43491">
    <property type="entry name" value="UDP-N-ACETYL-D-MANNOSAMINE DEHYDROGENASE"/>
    <property type="match status" value="1"/>
</dbReference>
<protein>
    <submittedName>
        <fullName evidence="6">UDP-N-acetyl-D-glucosamine dehydrogenase</fullName>
    </submittedName>
</protein>
<dbReference type="InterPro" id="IPR014027">
    <property type="entry name" value="UDP-Glc/GDP-Man_DH_C"/>
</dbReference>
<dbReference type="InterPro" id="IPR014026">
    <property type="entry name" value="UDP-Glc/GDP-Man_DH_dimer"/>
</dbReference>
<dbReference type="InterPro" id="IPR017476">
    <property type="entry name" value="UDP-Glc/GDP-Man"/>
</dbReference>
<evidence type="ECO:0000313" key="7">
    <source>
        <dbReference type="Proteomes" id="UP000177876"/>
    </source>
</evidence>
<dbReference type="SUPFAM" id="SSF48179">
    <property type="entry name" value="6-phosphogluconate dehydrogenase C-terminal domain-like"/>
    <property type="match status" value="1"/>
</dbReference>
<dbReference type="InterPro" id="IPR036291">
    <property type="entry name" value="NAD(P)-bd_dom_sf"/>
</dbReference>
<dbReference type="AlphaFoldDB" id="A0A1F2WLL4"/>
<keyword evidence="4" id="KW-1133">Transmembrane helix</keyword>
<dbReference type="Pfam" id="PF03721">
    <property type="entry name" value="UDPG_MGDP_dh_N"/>
    <property type="match status" value="1"/>
</dbReference>
<dbReference type="GO" id="GO:0000271">
    <property type="term" value="P:polysaccharide biosynthetic process"/>
    <property type="evidence" value="ECO:0007669"/>
    <property type="project" value="InterPro"/>
</dbReference>
<name>A0A1F2WLL4_9ACTN</name>
<dbReference type="STRING" id="1797197.A2Y75_08210"/>
<gene>
    <name evidence="6" type="ORF">A2Y75_08210</name>
</gene>
<comment type="similarity">
    <text evidence="3">Belongs to the UDP-glucose/GDP-mannose dehydrogenase family.</text>
</comment>
<dbReference type="InterPro" id="IPR028359">
    <property type="entry name" value="UDP_ManNAc/GlcNAc_DH"/>
</dbReference>